<protein>
    <submittedName>
        <fullName evidence="2">NACHT, LRR and PYD domains-containing protein 3</fullName>
    </submittedName>
</protein>
<evidence type="ECO:0000313" key="1">
    <source>
        <dbReference type="Proteomes" id="UP000000437"/>
    </source>
</evidence>
<evidence type="ECO:0000313" key="2">
    <source>
        <dbReference type="RefSeq" id="XP_073784249.1"/>
    </source>
</evidence>
<proteinExistence type="predicted"/>
<reference evidence="2" key="1">
    <citation type="submission" date="2025-08" db="UniProtKB">
        <authorList>
            <consortium name="RefSeq"/>
        </authorList>
    </citation>
    <scope>IDENTIFICATION</scope>
    <source>
        <strain evidence="2">Tuebingen</strain>
        <tissue evidence="2">Fibroblasts and whole tissue</tissue>
    </source>
</reference>
<gene>
    <name evidence="2" type="primary">si:ch211-236p5.2</name>
</gene>
<dbReference type="RefSeq" id="XP_073784249.1">
    <property type="nucleotide sequence ID" value="XM_073928148.1"/>
</dbReference>
<sequence length="1284" mass="144960">MSLDSKRKRDDVQTDEAASLGSSCVSERSVESLPQPHNFSLTTPSPETKLTTVTVTPDLLTGSPESSCVSIRSAESIPQPPNFNIRTPSRESSSVSMRSAESIPQPPNFNLITPSRESSCVSMRSAESIPQPPNFNLITPSRESSCVSMRSAESIPQPPNFNLITPSRESSCVSMRSAESIPQPPNFNLITPSRESSCVSMRSAESIPQPPNFNIKTPSRESSCVSMRSAESIPQPPNFNIRTPSRESSCVSMRSAESIPQPPNFNLTTPSRESNTNKTQRTMSPGLKRDAAVRSVTDQHKSSMKDKYELFEGINLAENQTLLNSIYTQLYIIEGESEGVNEEHEVLQMERTARTQDTPIYCNDIFKPLQEPEHEEKDQIKTVLTKGIAGIGKTVSVQKFILDWSEGKANQDVDFMFVLPFRELNLIKDHQYSLHTLLLDFHPELEDLDSEMYEECKVVFIFDGLDESRITLKFSDIERVSDVNESSSVAVLMSNLIRGDLLPSALIWITSRPAAANQIPSKYINRLTEIQGFNDSQKEEYFRKRISDEHQANRIISQIRRSRSLHIMCHIPVFCWISATVLQKLLNEDDRAEIPQTLTEMYIHFLLTQINMRNLKYEERDPENLLESSREMIVKLAKLAFKQLMKGNVMFYEEDLIRSGIDVTDASVYSGICTEIFKVELVIHQRKVYSFIHLSFQEFLAAFFVFYCHVVKNERALKLLFGPNIRSILEQCRCVFGLHWDGPEMHLSNLLNEAVLESLKSENGHLDLFLRFLLGVSLESNQNLLQGLLPHTESSLESIKRITQFIKDKIKGKQPFGSSSTSLGLLSCDMVKPNNLSVSAERSINLFLCLLEMKDQTPHRDIQEFMKSEHFSVSPLTSSHCSAIAYILQISEEVLDEFDLKRYKTSDEGRWRLIPAVVNCRKALLDCCNLTGQCCESLSSSLQSSNSLRELDLSHNDLQDSGVKLLSDGLKSSQCQLEILKLADCNLTGQCCESLSSLLQSSNSLRELVLSLNDLQDSGVKLLSDGLKSSHCHLEILRLSGCMVTEEGCCFLASALRLNPSHLRELDLSYNNPGQSLVELISDKNYRLTTLNVDHGGKIKAGPQKYACDLTVDLNTVSPYLALSEGNRKITRAREEQPYPDHPERFDEYNPQVLCKESLTGRCYWEVELSGGETYISVAYKEISRKGWKKECWMGLNNMSWILNCFNKTVYVRHHDKFELLSEFTCPINRVGVFLDWPAGTLSFYSVSDTDTLTLLHTFKTTFTEQVHAGFRIGWDSSVSLCDL</sequence>
<organism evidence="1 2">
    <name type="scientific">Danio rerio</name>
    <name type="common">Zebrafish</name>
    <name type="synonym">Brachydanio rerio</name>
    <dbReference type="NCBI Taxonomy" id="7955"/>
    <lineage>
        <taxon>Eukaryota</taxon>
        <taxon>Metazoa</taxon>
        <taxon>Chordata</taxon>
        <taxon>Craniata</taxon>
        <taxon>Vertebrata</taxon>
        <taxon>Euteleostomi</taxon>
        <taxon>Actinopterygii</taxon>
        <taxon>Neopterygii</taxon>
        <taxon>Teleostei</taxon>
        <taxon>Ostariophysi</taxon>
        <taxon>Cypriniformes</taxon>
        <taxon>Danionidae</taxon>
        <taxon>Danioninae</taxon>
        <taxon>Danio</taxon>
    </lineage>
</organism>
<accession>A0AC58HQH9</accession>
<dbReference type="Proteomes" id="UP000000437">
    <property type="component" value="Chromosome 17"/>
</dbReference>
<name>A0AC58HQH9_DANRE</name>
<keyword evidence="1" id="KW-1185">Reference proteome</keyword>